<evidence type="ECO:0000256" key="2">
    <source>
        <dbReference type="ARBA" id="ARBA00022723"/>
    </source>
</evidence>
<dbReference type="GO" id="GO:0000978">
    <property type="term" value="F:RNA polymerase II cis-regulatory region sequence-specific DNA binding"/>
    <property type="evidence" value="ECO:0007669"/>
    <property type="project" value="TreeGrafter"/>
</dbReference>
<name>A0A4Z2FR06_9TELE</name>
<organism evidence="11 12">
    <name type="scientific">Liparis tanakae</name>
    <name type="common">Tanaka's snailfish</name>
    <dbReference type="NCBI Taxonomy" id="230148"/>
    <lineage>
        <taxon>Eukaryota</taxon>
        <taxon>Metazoa</taxon>
        <taxon>Chordata</taxon>
        <taxon>Craniata</taxon>
        <taxon>Vertebrata</taxon>
        <taxon>Euteleostomi</taxon>
        <taxon>Actinopterygii</taxon>
        <taxon>Neopterygii</taxon>
        <taxon>Teleostei</taxon>
        <taxon>Neoteleostei</taxon>
        <taxon>Acanthomorphata</taxon>
        <taxon>Eupercaria</taxon>
        <taxon>Perciformes</taxon>
        <taxon>Cottioidei</taxon>
        <taxon>Cottales</taxon>
        <taxon>Liparidae</taxon>
        <taxon>Liparis</taxon>
    </lineage>
</organism>
<keyword evidence="11" id="KW-0371">Homeobox</keyword>
<accession>A0A4Z2FR06</accession>
<dbReference type="AlphaFoldDB" id="A0A4Z2FR06"/>
<evidence type="ECO:0000256" key="3">
    <source>
        <dbReference type="ARBA" id="ARBA00022737"/>
    </source>
</evidence>
<feature type="domain" description="C2H2-type" evidence="10">
    <location>
        <begin position="116"/>
        <end position="143"/>
    </location>
</feature>
<keyword evidence="7" id="KW-0539">Nucleus</keyword>
<evidence type="ECO:0000256" key="5">
    <source>
        <dbReference type="ARBA" id="ARBA00022833"/>
    </source>
</evidence>
<proteinExistence type="predicted"/>
<dbReference type="InterPro" id="IPR051574">
    <property type="entry name" value="ZnF_E-box_Homeobox"/>
</dbReference>
<keyword evidence="4 8" id="KW-0863">Zinc-finger</keyword>
<dbReference type="FunFam" id="3.30.160.60:FF:000066">
    <property type="entry name" value="Putative zinc finger E-box-binding homeobox 2"/>
    <property type="match status" value="1"/>
</dbReference>
<feature type="compositionally biased region" description="Basic and acidic residues" evidence="9">
    <location>
        <begin position="286"/>
        <end position="306"/>
    </location>
</feature>
<gene>
    <name evidence="11" type="primary">ZEB2_1</name>
    <name evidence="11" type="ORF">EYF80_047002</name>
</gene>
<dbReference type="Gene3D" id="3.30.160.60">
    <property type="entry name" value="Classic Zinc Finger"/>
    <property type="match status" value="2"/>
</dbReference>
<dbReference type="FunFam" id="3.30.160.60:FF:000013">
    <property type="entry name" value="Putative zinc finger E-box-binding homeobox 2"/>
    <property type="match status" value="1"/>
</dbReference>
<dbReference type="GO" id="GO:0000981">
    <property type="term" value="F:DNA-binding transcription factor activity, RNA polymerase II-specific"/>
    <property type="evidence" value="ECO:0007669"/>
    <property type="project" value="TreeGrafter"/>
</dbReference>
<dbReference type="GO" id="GO:0008270">
    <property type="term" value="F:zinc ion binding"/>
    <property type="evidence" value="ECO:0007669"/>
    <property type="project" value="UniProtKB-KW"/>
</dbReference>
<feature type="region of interest" description="Disordered" evidence="9">
    <location>
        <begin position="226"/>
        <end position="313"/>
    </location>
</feature>
<dbReference type="PROSITE" id="PS00028">
    <property type="entry name" value="ZINC_FINGER_C2H2_1"/>
    <property type="match status" value="1"/>
</dbReference>
<keyword evidence="5" id="KW-0862">Zinc</keyword>
<feature type="compositionally biased region" description="Acidic residues" evidence="9">
    <location>
        <begin position="258"/>
        <end position="268"/>
    </location>
</feature>
<dbReference type="OrthoDB" id="7491548at2759"/>
<evidence type="ECO:0000256" key="1">
    <source>
        <dbReference type="ARBA" id="ARBA00004123"/>
    </source>
</evidence>
<evidence type="ECO:0000313" key="11">
    <source>
        <dbReference type="EMBL" id="TNN42802.1"/>
    </source>
</evidence>
<evidence type="ECO:0000256" key="7">
    <source>
        <dbReference type="ARBA" id="ARBA00023242"/>
    </source>
</evidence>
<feature type="compositionally biased region" description="Basic and acidic residues" evidence="9">
    <location>
        <begin position="269"/>
        <end position="279"/>
    </location>
</feature>
<dbReference type="Proteomes" id="UP000314294">
    <property type="component" value="Unassembled WGS sequence"/>
</dbReference>
<dbReference type="SUPFAM" id="SSF57667">
    <property type="entry name" value="beta-beta-alpha zinc fingers"/>
    <property type="match status" value="1"/>
</dbReference>
<keyword evidence="2" id="KW-0479">Metal-binding</keyword>
<sequence>MNPFAGKQLYTSLPPQSAFPPATYMPPMQASIPGLRPYPGMDQMGFLPHMAYTYAAGAATFAEMQQRRKYQRKPGFQGDLLDATADYMSGLDDMTDPDSCLSRKKIKKTESGKRPHQCQICKKAFKHKHHLIEHSRLHSGEKPYQCDKCGKRFSHSGSYSQHMNHRYSYCKREAEEREAAEREAREKGHLEPTELLMSRAYLQGMTPQGYPELAERDAIMRRDAVNGGGITREGRGGEEEEAAAEGAYGKMGRGRDEEFLEEEEEEEESKSMDTDPDTMRDEEDNGEHSMDDSSLDGKTETKSEHEDAMEDGM</sequence>
<keyword evidence="3" id="KW-0677">Repeat</keyword>
<dbReference type="InterPro" id="IPR013087">
    <property type="entry name" value="Znf_C2H2_type"/>
</dbReference>
<dbReference type="PANTHER" id="PTHR24391:SF11">
    <property type="entry name" value="ZINC FINGER E-BOX-BINDING HOMEOBOX 2"/>
    <property type="match status" value="1"/>
</dbReference>
<reference evidence="11 12" key="1">
    <citation type="submission" date="2019-03" db="EMBL/GenBank/DDBJ databases">
        <title>First draft genome of Liparis tanakae, snailfish: a comprehensive survey of snailfish specific genes.</title>
        <authorList>
            <person name="Kim W."/>
            <person name="Song I."/>
            <person name="Jeong J.-H."/>
            <person name="Kim D."/>
            <person name="Kim S."/>
            <person name="Ryu S."/>
            <person name="Song J.Y."/>
            <person name="Lee S.K."/>
        </authorList>
    </citation>
    <scope>NUCLEOTIDE SEQUENCE [LARGE SCALE GENOMIC DNA]</scope>
    <source>
        <tissue evidence="11">Muscle</tissue>
    </source>
</reference>
<comment type="caution">
    <text evidence="11">The sequence shown here is derived from an EMBL/GenBank/DDBJ whole genome shotgun (WGS) entry which is preliminary data.</text>
</comment>
<comment type="subcellular location">
    <subcellularLocation>
        <location evidence="1">Nucleus</location>
    </subcellularLocation>
</comment>
<protein>
    <submittedName>
        <fullName evidence="11">Zinc finger E-box-binding homeobox 2</fullName>
    </submittedName>
</protein>
<keyword evidence="6 11" id="KW-0238">DNA-binding</keyword>
<dbReference type="PROSITE" id="PS50157">
    <property type="entry name" value="ZINC_FINGER_C2H2_2"/>
    <property type="match status" value="2"/>
</dbReference>
<dbReference type="InterPro" id="IPR036236">
    <property type="entry name" value="Znf_C2H2_sf"/>
</dbReference>
<dbReference type="Pfam" id="PF00096">
    <property type="entry name" value="zf-C2H2"/>
    <property type="match status" value="2"/>
</dbReference>
<dbReference type="GO" id="GO:0005634">
    <property type="term" value="C:nucleus"/>
    <property type="evidence" value="ECO:0007669"/>
    <property type="project" value="UniProtKB-SubCell"/>
</dbReference>
<dbReference type="GO" id="GO:0045892">
    <property type="term" value="P:negative regulation of DNA-templated transcription"/>
    <property type="evidence" value="ECO:0007669"/>
    <property type="project" value="UniProtKB-ARBA"/>
</dbReference>
<evidence type="ECO:0000256" key="4">
    <source>
        <dbReference type="ARBA" id="ARBA00022771"/>
    </source>
</evidence>
<evidence type="ECO:0000256" key="9">
    <source>
        <dbReference type="SAM" id="MobiDB-lite"/>
    </source>
</evidence>
<dbReference type="PANTHER" id="PTHR24391">
    <property type="entry name" value="HISTONE H4 TRANSCRIPTION FACTOR-RELATED"/>
    <property type="match status" value="1"/>
</dbReference>
<evidence type="ECO:0000256" key="8">
    <source>
        <dbReference type="PROSITE-ProRule" id="PRU00042"/>
    </source>
</evidence>
<evidence type="ECO:0000259" key="10">
    <source>
        <dbReference type="PROSITE" id="PS50157"/>
    </source>
</evidence>
<keyword evidence="12" id="KW-1185">Reference proteome</keyword>
<dbReference type="EMBL" id="SRLO01001012">
    <property type="protein sequence ID" value="TNN42802.1"/>
    <property type="molecule type" value="Genomic_DNA"/>
</dbReference>
<dbReference type="SMART" id="SM00355">
    <property type="entry name" value="ZnF_C2H2"/>
    <property type="match status" value="2"/>
</dbReference>
<evidence type="ECO:0000256" key="6">
    <source>
        <dbReference type="ARBA" id="ARBA00023125"/>
    </source>
</evidence>
<evidence type="ECO:0000313" key="12">
    <source>
        <dbReference type="Proteomes" id="UP000314294"/>
    </source>
</evidence>
<feature type="domain" description="C2H2-type" evidence="10">
    <location>
        <begin position="144"/>
        <end position="172"/>
    </location>
</feature>